<evidence type="ECO:0000256" key="4">
    <source>
        <dbReference type="SAM" id="MobiDB-lite"/>
    </source>
</evidence>
<dbReference type="SUPFAM" id="SSF69318">
    <property type="entry name" value="Integrin alpha N-terminal domain"/>
    <property type="match status" value="1"/>
</dbReference>
<dbReference type="STRING" id="203124.Tery_1906"/>
<keyword evidence="2" id="KW-0677">Repeat</keyword>
<organism evidence="6">
    <name type="scientific">Trichodesmium erythraeum (strain IMS101)</name>
    <dbReference type="NCBI Taxonomy" id="203124"/>
    <lineage>
        <taxon>Bacteria</taxon>
        <taxon>Bacillati</taxon>
        <taxon>Cyanobacteriota</taxon>
        <taxon>Cyanophyceae</taxon>
        <taxon>Oscillatoriophycideae</taxon>
        <taxon>Oscillatoriales</taxon>
        <taxon>Microcoleaceae</taxon>
        <taxon>Trichodesmium</taxon>
    </lineage>
</organism>
<dbReference type="Pfam" id="PF10342">
    <property type="entry name" value="Kre9_KNH"/>
    <property type="match status" value="9"/>
</dbReference>
<dbReference type="Gene3D" id="2.30.30.100">
    <property type="match status" value="6"/>
</dbReference>
<feature type="domain" description="Calx-beta" evidence="5">
    <location>
        <begin position="1951"/>
        <end position="2055"/>
    </location>
</feature>
<dbReference type="RefSeq" id="WP_011611534.1">
    <property type="nucleotide sequence ID" value="NC_008312.1"/>
</dbReference>
<keyword evidence="3" id="KW-0106">Calcium</keyword>
<dbReference type="SUPFAM" id="SSF89260">
    <property type="entry name" value="Collagen-binding domain"/>
    <property type="match status" value="1"/>
</dbReference>
<feature type="domain" description="Calx-beta" evidence="5">
    <location>
        <begin position="1838"/>
        <end position="1939"/>
    </location>
</feature>
<dbReference type="HOGENOM" id="CLU_237076_0_0_3"/>
<feature type="domain" description="Calx-beta" evidence="5">
    <location>
        <begin position="1612"/>
        <end position="1713"/>
    </location>
</feature>
<protein>
    <submittedName>
        <fullName evidence="6">Na-Ca exchanger/integrin-beta4</fullName>
    </submittedName>
</protein>
<dbReference type="Pfam" id="PF03160">
    <property type="entry name" value="Calx-beta"/>
    <property type="match status" value="5"/>
</dbReference>
<feature type="domain" description="Calx-beta" evidence="5">
    <location>
        <begin position="1500"/>
        <end position="1600"/>
    </location>
</feature>
<dbReference type="eggNOG" id="COG3391">
    <property type="taxonomic scope" value="Bacteria"/>
</dbReference>
<dbReference type="SMART" id="SM00237">
    <property type="entry name" value="Calx_beta"/>
    <property type="match status" value="6"/>
</dbReference>
<dbReference type="GO" id="GO:0007229">
    <property type="term" value="P:integrin-mediated signaling pathway"/>
    <property type="evidence" value="ECO:0007669"/>
    <property type="project" value="UniProtKB-KW"/>
</dbReference>
<sequence>MAEFSKDDNSYYPGEPDPLFPETNYHPGTDLDPEIADPIIQCAWGEVRDQLADFILAPELEAHMEMAFGETVDSDMAKNEIQDILTGENLPDIQVLPAADMDPVVGGFDSLTGTIYLADSLWLDTCGAEDGVLEDVLLEELGHFLDSQLSESDSPGDEGELWAGLVKGEELTESEVLRLRAQDDRVEIWVWGILVEVEATQEVYFERVGDFPVGDEPKSVAVEDFNGDGIPDLAVANYSSDNVSVLSGKGDGTFGSPTNFLVGDSPSSVAVEDFNGDGIPDLAVANYSSDNVSVLPGKGDGSFGSTTNFPVGSLPRSVTVEDFNGDGISDLAVANSFSDNVSVLSGKGDGTFGSTTNFRVGNSPKSVTVEDFNGDGISDLAVANTYSDNVSVLLGKGDGTFGSTTNFPVGDDPLSVAVEDFNGDGIPDLAVANYSSYNLLVLFGKGDGSFGLPTNFQVGDGPYSVAARDFNADGIPDLAVANYWDENVSVLFGKGDGSFGSAINFQVGDGPYSVAVEDFNADGIPDLAVANYWDDNVSILINTPINITISPLSTTSLEPGKSYTLEWTDNFRDEVKLELYKDNFLQATISSSTPSDGSFSWTVPTSLTSGSNYNIKMTKVNDSSIYDYSNNFTIEPNKEVNITFPSNFTSLQTGQSYDIQWTDNIDENVKLELYKGGSFNSTISSSTESDGSYSWAVPTSVTTGSDYQVKITSISDSSLSDFSNSNFTIKPEDFITVSSPDGGNTLELGKTYRINWSDNIDENVKLELYKAGSFFGTISSSTASNGSYSWAVPTSLTSGSDYQVKITSVSDSSISDLSNSNFTIKPEDFITVSSPDGGNTLEPGKTYTINWSDNIDENVKLELYKAGSFFGTISSSTASNGSYSWAVPTSLSTGSDYQVKITSISDSSISDLSNSNFTIKPEDFITVSSPDGGNTLELGKTYTINWSDNIDENVKLELYKAGSFFGTISSSTASNGSYSWAVPTSLTSGSDYQVKITSVSDSSISDLSNSNFTIKPEDFITVSSPDGGNTLELGKTYTINWSDNIDENVKLELYKAGSFFGTISSSTASNGSYSWAVPTSVTSGSDYQVKITSISDSSISDLSNSNFTIKPEDFITVSSPDGGNTLEPGKTYTINWSDNIDENVKLELYKAGSFFGNISSSTASNGSYSWAVPTSLSTGNDYQVKITSISDSSLSDFSNSNFTIKPEDFITVSSPDGGNTLEPGKTYTINWRDNIDENVKLELYKAGSFFGNISSSTASNGSYSWAVPTSLTSGSDYQVKITSISDSSLSDLSNSNFTIKPEDFITVSSPDGGNTLKRGKNYRITWRDNIDENVKVELYKAGFLFGTISSSTESDGSYSWAVPTSLSTGNDYQVKVTSISDGSLSDFSNSNFTIKPEDLAKISIGDTKITEGNTNKAAKFKVTLDNPTTETVKVNYTTANQTAKVNQDYKLTKGTLTFRPGETNKTITVPILGDKRDEAEEKFNLNLSRPRNAKLKDAQAIGTIVDNDQPPQISIGDAKVTEGNKGKKNMEFEVKLNDPSGKTVKVSYGTVEGSAKSGKDYQKTSGVLTFKPGQRKKILNVPILGDTRDEKNENFQVKLSGAKNAKLSDKNAVGVIRDNDETVPQISIGDAKVTEGNKGKKNMEFEVELNKGSSKTVKVSYGTVDGSAKSGKDYQKTSGVLTFKPGQRKKILNVPILGDTREEKNENFQVKLSGAKNAKLSDKNAVGVIRDNDETVPQISIGDAKVTEGNKGKKNMEFEVELNKGSSKTVKVSYGTVEGSAKSGKDYQKTSGVLTFKPGQRKKILNVPILGDTRDEKNEQFQVKLSGAKNAKLSDKNAVGVIRDNDETVPQISIGDAKVTEGNKGKKNMEFEVELNKGSSKTVKVSYGTVDGSAKSGKDYQKTSGVLTFKPGQRKKILNVPILGDTRDEKNENFQVKLSGAKNAKLSDKNAVGVIRDNDEIIGKTPQISIKDTKITEGKKGEKDMKFEVKLDKSSSQIVRVNYETVDGSAKAGKDYEKKKGVLKFQPGETKKTVNISILGDTVDEKNENFRIKLSGAKNANLSDKNAIGMIRNNQVPESFKDAVDLGILSSEQTVVVDDIGFATGPVNRNTEDYFCFKVEKEGLVSIFVDGFIQDLGIKLYGDDESLLNQSNEKGNTTKEKINTILDPGVYYLKVFPLGVAATEYKLRVNIVDS</sequence>
<dbReference type="SUPFAM" id="SSF141072">
    <property type="entry name" value="CalX-like"/>
    <property type="match status" value="6"/>
</dbReference>
<evidence type="ECO:0000259" key="5">
    <source>
        <dbReference type="SMART" id="SM00237"/>
    </source>
</evidence>
<dbReference type="InterPro" id="IPR028994">
    <property type="entry name" value="Integrin_alpha_N"/>
</dbReference>
<keyword evidence="6" id="KW-0401">Integrin</keyword>
<dbReference type="PANTHER" id="PTHR46580">
    <property type="entry name" value="SENSOR KINASE-RELATED"/>
    <property type="match status" value="1"/>
</dbReference>
<evidence type="ECO:0000256" key="2">
    <source>
        <dbReference type="ARBA" id="ARBA00022737"/>
    </source>
</evidence>
<dbReference type="GO" id="GO:0016020">
    <property type="term" value="C:membrane"/>
    <property type="evidence" value="ECO:0007669"/>
    <property type="project" value="InterPro"/>
</dbReference>
<name>Q114B3_TRIEI</name>
<gene>
    <name evidence="6" type="ordered locus">Tery_1906</name>
</gene>
<feature type="domain" description="Calx-beta" evidence="5">
    <location>
        <begin position="1390"/>
        <end position="1488"/>
    </location>
</feature>
<accession>Q114B3</accession>
<keyword evidence="1" id="KW-0732">Signal</keyword>
<evidence type="ECO:0000313" key="6">
    <source>
        <dbReference type="EMBL" id="ABG51161.1"/>
    </source>
</evidence>
<dbReference type="InterPro" id="IPR018466">
    <property type="entry name" value="Kre9/Knh1-like_N"/>
</dbReference>
<evidence type="ECO:0000256" key="3">
    <source>
        <dbReference type="ARBA" id="ARBA00022837"/>
    </source>
</evidence>
<proteinExistence type="predicted"/>
<feature type="domain" description="Calx-beta" evidence="5">
    <location>
        <begin position="1725"/>
        <end position="1826"/>
    </location>
</feature>
<reference evidence="6" key="1">
    <citation type="submission" date="2006-06" db="EMBL/GenBank/DDBJ databases">
        <title>Complete sequence of Trichodesmium erythraeum IMS101.</title>
        <authorList>
            <consortium name="US DOE Joint Genome Institute"/>
            <person name="Copeland A."/>
            <person name="Lucas S."/>
            <person name="Lapidus A."/>
            <person name="Barry K."/>
            <person name="Detter J.C."/>
            <person name="Glavina del Rio T."/>
            <person name="Hammon N."/>
            <person name="Israni S."/>
            <person name="Dalin E."/>
            <person name="Tice H."/>
            <person name="Pitluck S."/>
            <person name="Kiss H."/>
            <person name="Munk A.C."/>
            <person name="Brettin T."/>
            <person name="Bruce D."/>
            <person name="Han C."/>
            <person name="Tapia R."/>
            <person name="Gilna P."/>
            <person name="Schmutz J."/>
            <person name="Larimer F."/>
            <person name="Land M."/>
            <person name="Hauser L."/>
            <person name="Kyrpides N."/>
            <person name="Kim E."/>
            <person name="Richardson P."/>
        </authorList>
    </citation>
    <scope>NUCLEOTIDE SEQUENCE [LARGE SCALE GENOMIC DNA]</scope>
    <source>
        <strain evidence="6">IMS101</strain>
    </source>
</reference>
<evidence type="ECO:0000256" key="1">
    <source>
        <dbReference type="ARBA" id="ARBA00022729"/>
    </source>
</evidence>
<dbReference type="Gene3D" id="2.60.120.380">
    <property type="match status" value="1"/>
</dbReference>
<dbReference type="InterPro" id="IPR038081">
    <property type="entry name" value="CalX-like_sf"/>
</dbReference>
<dbReference type="Pfam" id="PF13517">
    <property type="entry name" value="FG-GAP_3"/>
    <property type="match status" value="3"/>
</dbReference>
<dbReference type="KEGG" id="ter:Tery_1906"/>
<dbReference type="EMBL" id="CP000393">
    <property type="protein sequence ID" value="ABG51161.1"/>
    <property type="molecule type" value="Genomic_DNA"/>
</dbReference>
<dbReference type="PANTHER" id="PTHR46580:SF2">
    <property type="entry name" value="MAM DOMAIN-CONTAINING PROTEIN"/>
    <property type="match status" value="1"/>
</dbReference>
<dbReference type="Pfam" id="PF01839">
    <property type="entry name" value="FG-GAP"/>
    <property type="match status" value="1"/>
</dbReference>
<feature type="region of interest" description="Disordered" evidence="4">
    <location>
        <begin position="1"/>
        <end position="32"/>
    </location>
</feature>
<dbReference type="Gene3D" id="2.60.40.2030">
    <property type="match status" value="6"/>
</dbReference>
<dbReference type="InterPro" id="IPR003644">
    <property type="entry name" value="Calx_beta"/>
</dbReference>
<dbReference type="InterPro" id="IPR013517">
    <property type="entry name" value="FG-GAP"/>
</dbReference>